<keyword evidence="2" id="KW-1185">Reference proteome</keyword>
<evidence type="ECO:0000313" key="2">
    <source>
        <dbReference type="Proteomes" id="UP000187209"/>
    </source>
</evidence>
<accession>A0A1R2D0I6</accession>
<dbReference type="AlphaFoldDB" id="A0A1R2D0I6"/>
<name>A0A1R2D0I6_9CILI</name>
<evidence type="ECO:0008006" key="3">
    <source>
        <dbReference type="Google" id="ProtNLM"/>
    </source>
</evidence>
<dbReference type="OrthoDB" id="185373at2759"/>
<organism evidence="1 2">
    <name type="scientific">Stentor coeruleus</name>
    <dbReference type="NCBI Taxonomy" id="5963"/>
    <lineage>
        <taxon>Eukaryota</taxon>
        <taxon>Sar</taxon>
        <taxon>Alveolata</taxon>
        <taxon>Ciliophora</taxon>
        <taxon>Postciliodesmatophora</taxon>
        <taxon>Heterotrichea</taxon>
        <taxon>Heterotrichida</taxon>
        <taxon>Stentoridae</taxon>
        <taxon>Stentor</taxon>
    </lineage>
</organism>
<comment type="caution">
    <text evidence="1">The sequence shown here is derived from an EMBL/GenBank/DDBJ whole genome shotgun (WGS) entry which is preliminary data.</text>
</comment>
<evidence type="ECO:0000313" key="1">
    <source>
        <dbReference type="EMBL" id="OMJ94779.1"/>
    </source>
</evidence>
<protein>
    <recommendedName>
        <fullName evidence="3">Pentacotripeptide-repeat region of PRORP domain-containing protein</fullName>
    </recommendedName>
</protein>
<sequence length="283" mass="32146">MLSFKLAKSFYINCSSQLSCISLSRGFSSFSTLLGKKDWPGVVSYLEKHAKSENFDSDNLEFLMSKLYSNNKHIEAYKLLILLPTLGKEPSELDYTLAIEVSLNQNKINQAMNVFYQSQIYGITLDSVTYSALLGACTKDIGARNIKWILSCMHRDQAMITIQASISIIKIGMLLKDFELIENIIKLMHQAKYEIPTKLINSFLLKNSGDMDEYKSLKAVWNGINQNSYSENVDKFKSFEANFKNPDRNSKKSPSFELVLLPKEIQKQFEDIDSESDGETSSD</sequence>
<gene>
    <name evidence="1" type="ORF">SteCoe_1958</name>
</gene>
<dbReference type="InterPro" id="IPR011990">
    <property type="entry name" value="TPR-like_helical_dom_sf"/>
</dbReference>
<dbReference type="Proteomes" id="UP000187209">
    <property type="component" value="Unassembled WGS sequence"/>
</dbReference>
<reference evidence="1 2" key="1">
    <citation type="submission" date="2016-11" db="EMBL/GenBank/DDBJ databases">
        <title>The macronuclear genome of Stentor coeruleus: a giant cell with tiny introns.</title>
        <authorList>
            <person name="Slabodnick M."/>
            <person name="Ruby J.G."/>
            <person name="Reiff S.B."/>
            <person name="Swart E.C."/>
            <person name="Gosai S."/>
            <person name="Prabakaran S."/>
            <person name="Witkowska E."/>
            <person name="Larue G.E."/>
            <person name="Fisher S."/>
            <person name="Freeman R.M."/>
            <person name="Gunawardena J."/>
            <person name="Chu W."/>
            <person name="Stover N.A."/>
            <person name="Gregory B.D."/>
            <person name="Nowacki M."/>
            <person name="Derisi J."/>
            <person name="Roy S.W."/>
            <person name="Marshall W.F."/>
            <person name="Sood P."/>
        </authorList>
    </citation>
    <scope>NUCLEOTIDE SEQUENCE [LARGE SCALE GENOMIC DNA]</scope>
    <source>
        <strain evidence="1">WM001</strain>
    </source>
</reference>
<dbReference type="EMBL" id="MPUH01000021">
    <property type="protein sequence ID" value="OMJ94779.1"/>
    <property type="molecule type" value="Genomic_DNA"/>
</dbReference>
<dbReference type="Gene3D" id="1.25.40.10">
    <property type="entry name" value="Tetratricopeptide repeat domain"/>
    <property type="match status" value="1"/>
</dbReference>
<proteinExistence type="predicted"/>